<evidence type="ECO:0000256" key="9">
    <source>
        <dbReference type="SAM" id="SignalP"/>
    </source>
</evidence>
<dbReference type="AlphaFoldDB" id="A0A7G3ZJG3"/>
<dbReference type="GeneID" id="59326845"/>
<comment type="similarity">
    <text evidence="2">Belongs to the transient receptor potential (TRP) ion channel family.</text>
</comment>
<accession>A0A7G3ZJG3</accession>
<dbReference type="PANTHER" id="PTHR31145:SF4">
    <property type="entry name" value="FLAVIN CARRIER PROTEIN 1-RELATED"/>
    <property type="match status" value="1"/>
</dbReference>
<keyword evidence="5 8" id="KW-1133">Transmembrane helix</keyword>
<name>A0A7G3ZJG3_9SACH</name>
<dbReference type="Pfam" id="PF06011">
    <property type="entry name" value="TRP"/>
    <property type="match status" value="1"/>
</dbReference>
<dbReference type="EMBL" id="CP059250">
    <property type="protein sequence ID" value="QLL33649.1"/>
    <property type="molecule type" value="Genomic_DNA"/>
</dbReference>
<evidence type="ECO:0000256" key="5">
    <source>
        <dbReference type="ARBA" id="ARBA00022989"/>
    </source>
</evidence>
<evidence type="ECO:0000256" key="6">
    <source>
        <dbReference type="ARBA" id="ARBA00023136"/>
    </source>
</evidence>
<feature type="transmembrane region" description="Helical" evidence="8">
    <location>
        <begin position="194"/>
        <end position="213"/>
    </location>
</feature>
<keyword evidence="12" id="KW-1185">Reference proteome</keyword>
<feature type="transmembrane region" description="Helical" evidence="8">
    <location>
        <begin position="547"/>
        <end position="576"/>
    </location>
</feature>
<dbReference type="InterPro" id="IPR010308">
    <property type="entry name" value="TRP_C"/>
</dbReference>
<protein>
    <recommendedName>
        <fullName evidence="10">ML-like domain-containing protein</fullName>
    </recommendedName>
</protein>
<reference evidence="11 12" key="1">
    <citation type="submission" date="2020-06" db="EMBL/GenBank/DDBJ databases">
        <title>The yeast mating-type switching endonuclease HO is a domesticated member of an unorthodox homing genetic element family.</title>
        <authorList>
            <person name="Coughlan A.Y."/>
            <person name="Lombardi L."/>
            <person name="Braun-Galleani S."/>
            <person name="Martos A.R."/>
            <person name="Galeote V."/>
            <person name="Bigey F."/>
            <person name="Dequin S."/>
            <person name="Byrne K.P."/>
            <person name="Wolfe K.H."/>
        </authorList>
    </citation>
    <scope>NUCLEOTIDE SEQUENCE [LARGE SCALE GENOMIC DNA]</scope>
    <source>
        <strain evidence="11 12">CBS764</strain>
    </source>
</reference>
<feature type="compositionally biased region" description="Polar residues" evidence="7">
    <location>
        <begin position="656"/>
        <end position="668"/>
    </location>
</feature>
<evidence type="ECO:0000256" key="7">
    <source>
        <dbReference type="SAM" id="MobiDB-lite"/>
    </source>
</evidence>
<dbReference type="Proteomes" id="UP000515788">
    <property type="component" value="Chromosome 5"/>
</dbReference>
<feature type="transmembrane region" description="Helical" evidence="8">
    <location>
        <begin position="515"/>
        <end position="535"/>
    </location>
</feature>
<evidence type="ECO:0000313" key="12">
    <source>
        <dbReference type="Proteomes" id="UP000515788"/>
    </source>
</evidence>
<keyword evidence="3 8" id="KW-0812">Transmembrane</keyword>
<dbReference type="Pfam" id="PF14558">
    <property type="entry name" value="TRP_N"/>
    <property type="match status" value="1"/>
</dbReference>
<evidence type="ECO:0000259" key="10">
    <source>
        <dbReference type="SMART" id="SM01320"/>
    </source>
</evidence>
<dbReference type="OrthoDB" id="5212126at2759"/>
<feature type="region of interest" description="Disordered" evidence="7">
    <location>
        <begin position="705"/>
        <end position="795"/>
    </location>
</feature>
<sequence>MQLLSLIFLIGPWLLTLVAAKRSLIATSLVTCMENSQLSASSFNITFNPDDRSLHYNLNMVTQIDGFVFAEIEVYAYGFKIITENLDLCSLNWKQFCPIHPGNVEIDSIQYVSSSYTKRIPGIAYQVPDIDAYATVKIFNNQSEYLACVQAFFSNGKTVSQVGVKWATAVIAGIGLLMSALLSIFGNSTAASHISANTMSLFLYFQSVVVVAMEHVHRVPPIAAAWSENLAWSMGLIRVGFMQKIFRWYVQATGGNPSLYLTSTTISVLTQRSLDYMRSFELFKRASDVLYGNSNVLIFRGIKRLAYQVHIENTSVVPTGFTFFVLCGWVLAGFIIVCKNAMDLCIRLGWMKPTRFPEFRQNWRTVLKGALLRYIYIGFTQLMILSFWEFTERDSPAVIVIACLFIILCVGLMGWAAFRTTYFARKSIELHNNPAALLYGDSYVLSKYGFFYTMFNAKHYWWNIVILSYIFLKSLFIGLAQASGKTQALAIFIFDLCYFVAVIYFQPYLDRPTNILNICISTVTLVNSFLFMFFSDLFNQSYSVSAVMGWVFFIMNAAFSLILLLMILAFIAMIIFSKNPDVRFKPAKDDRTSFQRHDLKDGTVISKSVANELLALGNVAKDHKENWESELRYNNAMDYDNMAQKSDVEDEKLGPVSSNNESSSTAKPTFSEKIMRKLSFKKPINKQNGEGIEAASAEITRLTPESDSISSISPAKRYPGVGHARQKSESRNGLMNSYEEEEDFQISQPNILEKQHDGDSSTELHGIPNRDFSLDSMGNQHPATETTDILNSKFQ</sequence>
<feature type="signal peptide" evidence="9">
    <location>
        <begin position="1"/>
        <end position="20"/>
    </location>
</feature>
<feature type="compositionally biased region" description="Polar residues" evidence="7">
    <location>
        <begin position="776"/>
        <end position="795"/>
    </location>
</feature>
<keyword evidence="4 9" id="KW-0732">Signal</keyword>
<evidence type="ECO:0000256" key="4">
    <source>
        <dbReference type="ARBA" id="ARBA00022729"/>
    </source>
</evidence>
<feature type="transmembrane region" description="Helical" evidence="8">
    <location>
        <begin position="460"/>
        <end position="482"/>
    </location>
</feature>
<dbReference type="InterPro" id="IPR032800">
    <property type="entry name" value="TRP_N"/>
</dbReference>
<dbReference type="PANTHER" id="PTHR31145">
    <property type="entry name" value="INTEGRAL MEMBRANE PROTEIN (AFU_ORTHOLOGUE AFUA_7G01610)"/>
    <property type="match status" value="1"/>
</dbReference>
<feature type="transmembrane region" description="Helical" evidence="8">
    <location>
        <begin position="323"/>
        <end position="350"/>
    </location>
</feature>
<feature type="transmembrane region" description="Helical" evidence="8">
    <location>
        <begin position="397"/>
        <end position="418"/>
    </location>
</feature>
<feature type="region of interest" description="Disordered" evidence="7">
    <location>
        <begin position="649"/>
        <end position="669"/>
    </location>
</feature>
<organism evidence="11 12">
    <name type="scientific">Torulaspora globosa</name>
    <dbReference type="NCBI Taxonomy" id="48254"/>
    <lineage>
        <taxon>Eukaryota</taxon>
        <taxon>Fungi</taxon>
        <taxon>Dikarya</taxon>
        <taxon>Ascomycota</taxon>
        <taxon>Saccharomycotina</taxon>
        <taxon>Saccharomycetes</taxon>
        <taxon>Saccharomycetales</taxon>
        <taxon>Saccharomycetaceae</taxon>
        <taxon>Torulaspora</taxon>
    </lineage>
</organism>
<feature type="transmembrane region" description="Helical" evidence="8">
    <location>
        <begin position="371"/>
        <end position="391"/>
    </location>
</feature>
<feature type="transmembrane region" description="Helical" evidence="8">
    <location>
        <begin position="488"/>
        <end position="508"/>
    </location>
</feature>
<comment type="subcellular location">
    <subcellularLocation>
        <location evidence="1">Membrane</location>
        <topology evidence="1">Multi-pass membrane protein</topology>
    </subcellularLocation>
</comment>
<dbReference type="GO" id="GO:0009272">
    <property type="term" value="P:fungal-type cell wall biogenesis"/>
    <property type="evidence" value="ECO:0007669"/>
    <property type="project" value="TreeGrafter"/>
</dbReference>
<evidence type="ECO:0000313" key="11">
    <source>
        <dbReference type="EMBL" id="QLL33649.1"/>
    </source>
</evidence>
<dbReference type="GO" id="GO:0055085">
    <property type="term" value="P:transmembrane transport"/>
    <property type="evidence" value="ECO:0007669"/>
    <property type="project" value="TreeGrafter"/>
</dbReference>
<evidence type="ECO:0000256" key="3">
    <source>
        <dbReference type="ARBA" id="ARBA00022692"/>
    </source>
</evidence>
<feature type="chain" id="PRO_5028968411" description="ML-like domain-containing protein" evidence="9">
    <location>
        <begin position="21"/>
        <end position="795"/>
    </location>
</feature>
<evidence type="ECO:0000256" key="2">
    <source>
        <dbReference type="ARBA" id="ARBA00010642"/>
    </source>
</evidence>
<feature type="transmembrane region" description="Helical" evidence="8">
    <location>
        <begin position="166"/>
        <end position="187"/>
    </location>
</feature>
<evidence type="ECO:0000256" key="8">
    <source>
        <dbReference type="SAM" id="Phobius"/>
    </source>
</evidence>
<dbReference type="GO" id="GO:0016020">
    <property type="term" value="C:membrane"/>
    <property type="evidence" value="ECO:0007669"/>
    <property type="project" value="UniProtKB-SubCell"/>
</dbReference>
<dbReference type="InterPro" id="IPR040241">
    <property type="entry name" value="TRP_Flc/Pkd2-like"/>
</dbReference>
<keyword evidence="6 8" id="KW-0472">Membrane</keyword>
<feature type="domain" description="ML-like" evidence="10">
    <location>
        <begin position="22"/>
        <end position="160"/>
    </location>
</feature>
<proteinExistence type="inferred from homology"/>
<evidence type="ECO:0000256" key="1">
    <source>
        <dbReference type="ARBA" id="ARBA00004141"/>
    </source>
</evidence>
<dbReference type="SMART" id="SM01320">
    <property type="entry name" value="TRP_N"/>
    <property type="match status" value="1"/>
</dbReference>
<gene>
    <name evidence="11" type="ORF">HG536_0E05600</name>
</gene>
<dbReference type="KEGG" id="tgb:HG536_0E05600"/>
<dbReference type="RefSeq" id="XP_037140323.1">
    <property type="nucleotide sequence ID" value="XM_037284427.1"/>
</dbReference>